<evidence type="ECO:0000259" key="2">
    <source>
        <dbReference type="Pfam" id="PF08522"/>
    </source>
</evidence>
<dbReference type="SUPFAM" id="SSF49899">
    <property type="entry name" value="Concanavalin A-like lectins/glucanases"/>
    <property type="match status" value="1"/>
</dbReference>
<protein>
    <submittedName>
        <fullName evidence="3">DUF1735 domain-containing protein</fullName>
    </submittedName>
</protein>
<proteinExistence type="predicted"/>
<reference evidence="3" key="1">
    <citation type="submission" date="2020-10" db="EMBL/GenBank/DDBJ databases">
        <authorList>
            <person name="Gilroy R."/>
        </authorList>
    </citation>
    <scope>NUCLEOTIDE SEQUENCE</scope>
    <source>
        <strain evidence="3">B1-3475</strain>
    </source>
</reference>
<keyword evidence="1" id="KW-0732">Signal</keyword>
<dbReference type="InterPro" id="IPR013728">
    <property type="entry name" value="BT_3987-like_N"/>
</dbReference>
<evidence type="ECO:0000313" key="3">
    <source>
        <dbReference type="EMBL" id="MBO8456336.1"/>
    </source>
</evidence>
<dbReference type="AlphaFoldDB" id="A0A9D9HM38"/>
<dbReference type="InterPro" id="IPR013320">
    <property type="entry name" value="ConA-like_dom_sf"/>
</dbReference>
<dbReference type="GO" id="GO:0004553">
    <property type="term" value="F:hydrolase activity, hydrolyzing O-glycosyl compounds"/>
    <property type="evidence" value="ECO:0007669"/>
    <property type="project" value="UniProtKB-ARBA"/>
</dbReference>
<comment type="caution">
    <text evidence="3">The sequence shown here is derived from an EMBL/GenBank/DDBJ whole genome shotgun (WGS) entry which is preliminary data.</text>
</comment>
<dbReference type="Gene3D" id="2.60.40.1740">
    <property type="entry name" value="hypothetical protein (bacova_03559)"/>
    <property type="match status" value="1"/>
</dbReference>
<name>A0A9D9HM38_9BACT</name>
<dbReference type="EMBL" id="JADIMK010000083">
    <property type="protein sequence ID" value="MBO8456336.1"/>
    <property type="molecule type" value="Genomic_DNA"/>
</dbReference>
<gene>
    <name evidence="3" type="ORF">IAC08_08070</name>
</gene>
<feature type="domain" description="BT-3987-like N-terminal" evidence="2">
    <location>
        <begin position="29"/>
        <end position="149"/>
    </location>
</feature>
<dbReference type="Pfam" id="PF08522">
    <property type="entry name" value="BT_3987-like_N"/>
    <property type="match status" value="1"/>
</dbReference>
<evidence type="ECO:0000313" key="4">
    <source>
        <dbReference type="Proteomes" id="UP000823617"/>
    </source>
</evidence>
<dbReference type="Proteomes" id="UP000823617">
    <property type="component" value="Unassembled WGS sequence"/>
</dbReference>
<feature type="signal peptide" evidence="1">
    <location>
        <begin position="1"/>
        <end position="19"/>
    </location>
</feature>
<accession>A0A9D9HM38</accession>
<sequence length="417" mass="47044">MKYSRIWLFLSCLMPVVLSGCRNDDSNSFENKVFISADSYEQTLRVQRDENVSEMTYGLTVGMAKPLDHDITVVLSMDKELLDNYRHAFYNEDAQLLPDANCNFSSLRTYIVAGSISSEVLSLDFVDLDKLDYKTDYVMPLSIKDASGEEILQSGRTVYVVIKEASLINVVADINDNLAWVDWKDKAPLQNMEQFTMEALINANSFTNEQISTVMGIEDNFLIRIGDNLHPKNQLNIAYGKHIAGQELNARGSLFVEKPLFETGQWYHIAVTFDKGYIKVYVDGDLVAEKQASVEGGEVLESVDFTTGESIDGTGRPDEDDGRPRAFWFGFSYSTDDPTARDFDGMIAEARIWNRPLSADEINAENHFYKVSPDSEGLVAYWKFNDEKGASVTDHVNGNNLKADHEFLWVSLELPEK</sequence>
<feature type="chain" id="PRO_5038746056" evidence="1">
    <location>
        <begin position="20"/>
        <end position="417"/>
    </location>
</feature>
<dbReference type="Gene3D" id="2.60.120.200">
    <property type="match status" value="1"/>
</dbReference>
<organism evidence="3 4">
    <name type="scientific">Candidatus Cryptobacteroides intestinigallinarum</name>
    <dbReference type="NCBI Taxonomy" id="2840767"/>
    <lineage>
        <taxon>Bacteria</taxon>
        <taxon>Pseudomonadati</taxon>
        <taxon>Bacteroidota</taxon>
        <taxon>Bacteroidia</taxon>
        <taxon>Bacteroidales</taxon>
        <taxon>Candidatus Cryptobacteroides</taxon>
    </lineage>
</organism>
<dbReference type="Pfam" id="PF13385">
    <property type="entry name" value="Laminin_G_3"/>
    <property type="match status" value="1"/>
</dbReference>
<evidence type="ECO:0000256" key="1">
    <source>
        <dbReference type="SAM" id="SignalP"/>
    </source>
</evidence>
<reference evidence="3" key="2">
    <citation type="journal article" date="2021" name="PeerJ">
        <title>Extensive microbial diversity within the chicken gut microbiome revealed by metagenomics and culture.</title>
        <authorList>
            <person name="Gilroy R."/>
            <person name="Ravi A."/>
            <person name="Getino M."/>
            <person name="Pursley I."/>
            <person name="Horton D.L."/>
            <person name="Alikhan N.F."/>
            <person name="Baker D."/>
            <person name="Gharbi K."/>
            <person name="Hall N."/>
            <person name="Watson M."/>
            <person name="Adriaenssens E.M."/>
            <person name="Foster-Nyarko E."/>
            <person name="Jarju S."/>
            <person name="Secka A."/>
            <person name="Antonio M."/>
            <person name="Oren A."/>
            <person name="Chaudhuri R.R."/>
            <person name="La Ragione R."/>
            <person name="Hildebrand F."/>
            <person name="Pallen M.J."/>
        </authorList>
    </citation>
    <scope>NUCLEOTIDE SEQUENCE</scope>
    <source>
        <strain evidence="3">B1-3475</strain>
    </source>
</reference>
<dbReference type="GO" id="GO:0005975">
    <property type="term" value="P:carbohydrate metabolic process"/>
    <property type="evidence" value="ECO:0007669"/>
    <property type="project" value="UniProtKB-ARBA"/>
</dbReference>
<dbReference type="PROSITE" id="PS51257">
    <property type="entry name" value="PROKAR_LIPOPROTEIN"/>
    <property type="match status" value="1"/>
</dbReference>